<dbReference type="OMA" id="VFDCLNC"/>
<accession>A0A8B7P2J1</accession>
<dbReference type="KEGG" id="hazt:108676596"/>
<dbReference type="RefSeq" id="XP_018020185.1">
    <property type="nucleotide sequence ID" value="XM_018164696.2"/>
</dbReference>
<dbReference type="GO" id="GO:0043021">
    <property type="term" value="F:ribonucleoprotein complex binding"/>
    <property type="evidence" value="ECO:0007669"/>
    <property type="project" value="UniProtKB-UniRule"/>
</dbReference>
<keyword evidence="7" id="KW-1185">Reference proteome</keyword>
<dbReference type="GO" id="GO:0030687">
    <property type="term" value="C:preribosome, large subunit precursor"/>
    <property type="evidence" value="ECO:0007669"/>
    <property type="project" value="UniProtKB-UniRule"/>
</dbReference>
<name>A0A8B7P2J1_HYAAZ</name>
<dbReference type="OrthoDB" id="10264910at2759"/>
<gene>
    <name evidence="8" type="primary">LOC108676596</name>
</gene>
<dbReference type="HAMAP" id="MF_03028">
    <property type="entry name" value="Pescadillo"/>
    <property type="match status" value="1"/>
</dbReference>
<keyword evidence="3 4" id="KW-0539">Nucleus</keyword>
<evidence type="ECO:0000256" key="4">
    <source>
        <dbReference type="HAMAP-Rule" id="MF_03028"/>
    </source>
</evidence>
<dbReference type="InterPro" id="IPR001357">
    <property type="entry name" value="BRCT_dom"/>
</dbReference>
<evidence type="ECO:0000313" key="8">
    <source>
        <dbReference type="RefSeq" id="XP_018020185.1"/>
    </source>
</evidence>
<dbReference type="Pfam" id="PF16589">
    <property type="entry name" value="BRCT_2"/>
    <property type="match status" value="1"/>
</dbReference>
<feature type="region of interest" description="Disordered" evidence="5">
    <location>
        <begin position="658"/>
        <end position="678"/>
    </location>
</feature>
<dbReference type="PANTHER" id="PTHR12221:SF6">
    <property type="entry name" value="PESCADILLO HOMOLOG"/>
    <property type="match status" value="1"/>
</dbReference>
<evidence type="ECO:0000259" key="6">
    <source>
        <dbReference type="PROSITE" id="PS50172"/>
    </source>
</evidence>
<dbReference type="GO" id="GO:0005654">
    <property type="term" value="C:nucleoplasm"/>
    <property type="evidence" value="ECO:0007669"/>
    <property type="project" value="UniProtKB-SubCell"/>
</dbReference>
<evidence type="ECO:0000256" key="2">
    <source>
        <dbReference type="ARBA" id="ARBA00022552"/>
    </source>
</evidence>
<dbReference type="PANTHER" id="PTHR12221">
    <property type="entry name" value="PESCADILLO - RELATED"/>
    <property type="match status" value="1"/>
</dbReference>
<dbReference type="Pfam" id="PF06732">
    <property type="entry name" value="Pescadillo_N"/>
    <property type="match status" value="1"/>
</dbReference>
<feature type="domain" description="BRCT" evidence="6">
    <location>
        <begin position="320"/>
        <end position="413"/>
    </location>
</feature>
<evidence type="ECO:0000256" key="1">
    <source>
        <dbReference type="ARBA" id="ARBA00022517"/>
    </source>
</evidence>
<keyword evidence="2 4" id="KW-0698">rRNA processing</keyword>
<dbReference type="SUPFAM" id="SSF52113">
    <property type="entry name" value="BRCT domain"/>
    <property type="match status" value="1"/>
</dbReference>
<evidence type="ECO:0000256" key="3">
    <source>
        <dbReference type="ARBA" id="ARBA00023242"/>
    </source>
</evidence>
<dbReference type="CDD" id="cd17709">
    <property type="entry name" value="BRCT_pescadillo_like"/>
    <property type="match status" value="1"/>
</dbReference>
<dbReference type="Proteomes" id="UP000694843">
    <property type="component" value="Unplaced"/>
</dbReference>
<feature type="compositionally biased region" description="Basic and acidic residues" evidence="5">
    <location>
        <begin position="529"/>
        <end position="571"/>
    </location>
</feature>
<comment type="similarity">
    <text evidence="4">Belongs to the pescadillo family.</text>
</comment>
<dbReference type="SMART" id="SM00292">
    <property type="entry name" value="BRCT"/>
    <property type="match status" value="1"/>
</dbReference>
<evidence type="ECO:0000256" key="5">
    <source>
        <dbReference type="SAM" id="MobiDB-lite"/>
    </source>
</evidence>
<feature type="compositionally biased region" description="Basic and acidic residues" evidence="5">
    <location>
        <begin position="668"/>
        <end position="678"/>
    </location>
</feature>
<dbReference type="GeneID" id="108676596"/>
<feature type="region of interest" description="Disordered" evidence="5">
    <location>
        <begin position="472"/>
        <end position="571"/>
    </location>
</feature>
<protein>
    <recommendedName>
        <fullName evidence="4">Pescadillo homolog</fullName>
    </recommendedName>
</protein>
<keyword evidence="1 4" id="KW-0690">Ribosome biogenesis</keyword>
<sequence>MGRPRNMKKKGEAGEAARFISRSRAVRKLQLGLQAFNRVCIIKGIFPIEPKNRIKAQKGDSKYRPLYLKKDIKFLMHDPLIWTIRQEEALRKKLAKARHLRDGYKEQLVKRNKPIYRLEQNVLERYPTFVDAVKDLGDPLTMIFLFCNIEVRPPIYEHHVSRCQRLKIEFLTYVIEASCLTKAFITTKGYYYEVEIMGHNIVWTAPHNCVTEVPPNADMKIMRHFLEFYIAMLGFVNFRLLGKVDLRYPLKPKVMPRLKGAEKKDLDNLKNLMASLNYPLEKTTEESEENLDDNETTSKLIKGSSEKTQKVYAERMQAEARRKLFSGLKFFLNPECNRESLTLVIRSCGGEVSWPSTVFPCSTYKEDDQCITHQIVDRPNFDKKYLTRFYVQPQWVYDCLNAVTLKPCQPYLPGCPLPPHICPFLKNFEGWYIPPEEEDLRKLLAASPEEKEALLKEMAAAEQKKLAMLRAVNEKSDDESGSEDDDDEDKYDEDENDESDEEKDEEVEEDGDDAVNEADASMEVDDGEGNNKEEEKKDDGKEEEIKDVVRRGKERFYSKKKDESKEERTDTRMRTLMIHKKNRKLYHKLKTKETKRLRRSSMLKDRREALELHKIGKISDEQLEGPPKTKIKQTFSERRAKLYQSRVRSAVRFARSAANKNRFRGEKKKPAIADTRDE</sequence>
<dbReference type="GO" id="GO:0070545">
    <property type="term" value="C:PeBoW complex"/>
    <property type="evidence" value="ECO:0007669"/>
    <property type="project" value="TreeGrafter"/>
</dbReference>
<dbReference type="GO" id="GO:0000466">
    <property type="term" value="P:maturation of 5.8S rRNA from tricistronic rRNA transcript (SSU-rRNA, 5.8S rRNA, LSU-rRNA)"/>
    <property type="evidence" value="ECO:0007669"/>
    <property type="project" value="UniProtKB-UniRule"/>
</dbReference>
<dbReference type="GO" id="GO:0000463">
    <property type="term" value="P:maturation of LSU-rRNA from tricistronic rRNA transcript (SSU-rRNA, 5.8S rRNA, LSU-rRNA)"/>
    <property type="evidence" value="ECO:0007669"/>
    <property type="project" value="UniProtKB-UniRule"/>
</dbReference>
<dbReference type="PROSITE" id="PS50172">
    <property type="entry name" value="BRCT"/>
    <property type="match status" value="1"/>
</dbReference>
<dbReference type="Gene3D" id="3.40.50.10190">
    <property type="entry name" value="BRCT domain"/>
    <property type="match status" value="1"/>
</dbReference>
<comment type="subcellular location">
    <subcellularLocation>
        <location evidence="4">Nucleus</location>
        <location evidence="4">Nucleolus</location>
    </subcellularLocation>
    <subcellularLocation>
        <location evidence="4">Nucleus</location>
        <location evidence="4">Nucleoplasm</location>
    </subcellularLocation>
</comment>
<reference evidence="8" key="1">
    <citation type="submission" date="2025-08" db="UniProtKB">
        <authorList>
            <consortium name="RefSeq"/>
        </authorList>
    </citation>
    <scope>IDENTIFICATION</scope>
    <source>
        <tissue evidence="8">Whole organism</tissue>
    </source>
</reference>
<dbReference type="InterPro" id="IPR036420">
    <property type="entry name" value="BRCT_dom_sf"/>
</dbReference>
<dbReference type="AlphaFoldDB" id="A0A8B7P2J1"/>
<comment type="function">
    <text evidence="4">Required for maturation of ribosomal RNAs and formation of the large ribosomal subunit.</text>
</comment>
<evidence type="ECO:0000313" key="7">
    <source>
        <dbReference type="Proteomes" id="UP000694843"/>
    </source>
</evidence>
<organism evidence="7 8">
    <name type="scientific">Hyalella azteca</name>
    <name type="common">Amphipod</name>
    <dbReference type="NCBI Taxonomy" id="294128"/>
    <lineage>
        <taxon>Eukaryota</taxon>
        <taxon>Metazoa</taxon>
        <taxon>Ecdysozoa</taxon>
        <taxon>Arthropoda</taxon>
        <taxon>Crustacea</taxon>
        <taxon>Multicrustacea</taxon>
        <taxon>Malacostraca</taxon>
        <taxon>Eumalacostraca</taxon>
        <taxon>Peracarida</taxon>
        <taxon>Amphipoda</taxon>
        <taxon>Senticaudata</taxon>
        <taxon>Talitrida</taxon>
        <taxon>Talitroidea</taxon>
        <taxon>Hyalellidae</taxon>
        <taxon>Hyalella</taxon>
    </lineage>
</organism>
<feature type="compositionally biased region" description="Acidic residues" evidence="5">
    <location>
        <begin position="476"/>
        <end position="528"/>
    </location>
</feature>
<dbReference type="GO" id="GO:0003723">
    <property type="term" value="F:RNA binding"/>
    <property type="evidence" value="ECO:0007669"/>
    <property type="project" value="TreeGrafter"/>
</dbReference>
<dbReference type="InterPro" id="IPR010613">
    <property type="entry name" value="PES"/>
</dbReference>
<proteinExistence type="inferred from homology"/>
<dbReference type="FunFam" id="3.40.50.10190:FF:000002">
    <property type="entry name" value="Pescadillo homolog"/>
    <property type="match status" value="1"/>
</dbReference>